<dbReference type="OrthoDB" id="487569at2"/>
<sequence length="113" mass="13085">MGRDQTIPRPIRKTEYTIKAGTARAQKGWSDLKATHRNVLVDAWEHLTAHPHERTPTNYPLKGDQSTITRDGKTYQRWQHKPTEGGTARIWFYVDGKTVILEEVWTHHPNATK</sequence>
<name>C7R1V5_JONDD</name>
<dbReference type="eggNOG" id="ENOG5032VK7">
    <property type="taxonomic scope" value="Bacteria"/>
</dbReference>
<dbReference type="AlphaFoldDB" id="C7R1V5"/>
<dbReference type="Proteomes" id="UP000000628">
    <property type="component" value="Chromosome"/>
</dbReference>
<dbReference type="KEGG" id="jde:Jden_0760"/>
<proteinExistence type="predicted"/>
<reference evidence="1 2" key="1">
    <citation type="journal article" date="2009" name="Stand. Genomic Sci.">
        <title>Complete genome sequence of Jonesia denitrificans type strain (Prevot 55134).</title>
        <authorList>
            <person name="Pukall R."/>
            <person name="Gehrich-Schroter G."/>
            <person name="Lapidus A."/>
            <person name="Nolan M."/>
            <person name="Glavina Del Rio T."/>
            <person name="Lucas S."/>
            <person name="Chen F."/>
            <person name="Tice H."/>
            <person name="Pitluck S."/>
            <person name="Cheng J.F."/>
            <person name="Copeland A."/>
            <person name="Saunders E."/>
            <person name="Brettin T."/>
            <person name="Detter J.C."/>
            <person name="Bruce D."/>
            <person name="Goodwin L."/>
            <person name="Pati A."/>
            <person name="Ivanova N."/>
            <person name="Mavromatis K."/>
            <person name="Ovchinnikova G."/>
            <person name="Chen A."/>
            <person name="Palaniappan K."/>
            <person name="Land M."/>
            <person name="Hauser L."/>
            <person name="Chang Y.J."/>
            <person name="Jeffries C.D."/>
            <person name="Chain P."/>
            <person name="Goker M."/>
            <person name="Bristow J."/>
            <person name="Eisen J.A."/>
            <person name="Markowitz V."/>
            <person name="Hugenholtz P."/>
            <person name="Kyrpides N.C."/>
            <person name="Klenk H.P."/>
            <person name="Han C."/>
        </authorList>
    </citation>
    <scope>NUCLEOTIDE SEQUENCE [LARGE SCALE GENOMIC DNA]</scope>
    <source>
        <strain evidence="2">ATCC 14870 / DSM 20603 / BCRC 15368 / CIP 55.134 / JCM 11481 / NBRC 15587 / NCTC 10816 / Prevot 55134</strain>
    </source>
</reference>
<evidence type="ECO:0000313" key="2">
    <source>
        <dbReference type="Proteomes" id="UP000000628"/>
    </source>
</evidence>
<evidence type="ECO:0008006" key="3">
    <source>
        <dbReference type="Google" id="ProtNLM"/>
    </source>
</evidence>
<accession>C7R1V5</accession>
<dbReference type="EMBL" id="CP001706">
    <property type="protein sequence ID" value="ACV08423.1"/>
    <property type="molecule type" value="Genomic_DNA"/>
</dbReference>
<keyword evidence="2" id="KW-1185">Reference proteome</keyword>
<gene>
    <name evidence="1" type="ordered locus">Jden_0760</name>
</gene>
<dbReference type="STRING" id="471856.Jden_0760"/>
<dbReference type="HOGENOM" id="CLU_166919_1_0_11"/>
<organism evidence="1 2">
    <name type="scientific">Jonesia denitrificans (strain ATCC 14870 / DSM 20603 / BCRC 15368 / CIP 55.134 / JCM 11481 / NBRC 15587 / NCTC 10816 / Prevot 55134)</name>
    <name type="common">Listeria denitrificans</name>
    <dbReference type="NCBI Taxonomy" id="471856"/>
    <lineage>
        <taxon>Bacteria</taxon>
        <taxon>Bacillati</taxon>
        <taxon>Actinomycetota</taxon>
        <taxon>Actinomycetes</taxon>
        <taxon>Micrococcales</taxon>
        <taxon>Jonesiaceae</taxon>
        <taxon>Jonesia</taxon>
    </lineage>
</organism>
<evidence type="ECO:0000313" key="1">
    <source>
        <dbReference type="EMBL" id="ACV08423.1"/>
    </source>
</evidence>
<protein>
    <recommendedName>
        <fullName evidence="3">Cytotoxic translational repressor of toxin-antitoxin stability system</fullName>
    </recommendedName>
</protein>